<accession>A0A834TQ11</accession>
<evidence type="ECO:0000313" key="2">
    <source>
        <dbReference type="Proteomes" id="UP000634136"/>
    </source>
</evidence>
<comment type="caution">
    <text evidence="1">The sequence shown here is derived from an EMBL/GenBank/DDBJ whole genome shotgun (WGS) entry which is preliminary data.</text>
</comment>
<evidence type="ECO:0000313" key="1">
    <source>
        <dbReference type="EMBL" id="KAF7826035.1"/>
    </source>
</evidence>
<gene>
    <name evidence="1" type="ORF">G2W53_017199</name>
</gene>
<evidence type="ECO:0008006" key="3">
    <source>
        <dbReference type="Google" id="ProtNLM"/>
    </source>
</evidence>
<proteinExistence type="predicted"/>
<dbReference type="Proteomes" id="UP000634136">
    <property type="component" value="Unassembled WGS sequence"/>
</dbReference>
<protein>
    <recommendedName>
        <fullName evidence="3">Reverse transcriptase domain-containing protein</fullName>
    </recommendedName>
</protein>
<dbReference type="EMBL" id="JAAIUW010000006">
    <property type="protein sequence ID" value="KAF7826035.1"/>
    <property type="molecule type" value="Genomic_DNA"/>
</dbReference>
<keyword evidence="2" id="KW-1185">Reference proteome</keyword>
<dbReference type="AlphaFoldDB" id="A0A834TQ11"/>
<name>A0A834TQ11_9FABA</name>
<reference evidence="1" key="1">
    <citation type="submission" date="2020-09" db="EMBL/GenBank/DDBJ databases">
        <title>Genome-Enabled Discovery of Anthraquinone Biosynthesis in Senna tora.</title>
        <authorList>
            <person name="Kang S.-H."/>
            <person name="Pandey R.P."/>
            <person name="Lee C.-M."/>
            <person name="Sim J.-S."/>
            <person name="Jeong J.-T."/>
            <person name="Choi B.-S."/>
            <person name="Jung M."/>
            <person name="Ginzburg D."/>
            <person name="Zhao K."/>
            <person name="Won S.Y."/>
            <person name="Oh T.-J."/>
            <person name="Yu Y."/>
            <person name="Kim N.-H."/>
            <person name="Lee O.R."/>
            <person name="Lee T.-H."/>
            <person name="Bashyal P."/>
            <person name="Kim T.-S."/>
            <person name="Lee W.-H."/>
            <person name="Kawkins C."/>
            <person name="Kim C.-K."/>
            <person name="Kim J.S."/>
            <person name="Ahn B.O."/>
            <person name="Rhee S.Y."/>
            <person name="Sohng J.K."/>
        </authorList>
    </citation>
    <scope>NUCLEOTIDE SEQUENCE</scope>
    <source>
        <tissue evidence="1">Leaf</tissue>
    </source>
</reference>
<sequence length="265" mass="30503">MYADDILLSFKTDELTRTLSCKRVDHLGKYLGGFIDALNTERRNASLILDNLEKKLAGASVNLLAKDVHEKGRGRTGNSSHQVGNEEKIYLKDDKWITMDKKDHGHERLSGLMHLEGYWNDVKEKLVWKPEANDRFSVRKASQMLSSNGTPMPMRMCSWLNIWRVPIPHKIMSNNDFNQHVELIALSIAICWSIYSQRIALIFQQGRPGVEECLHRAYGGMDGFKAAIRLKGMDHFFKIDNSIRERREINATQANRNQSHRVYCS</sequence>
<organism evidence="1 2">
    <name type="scientific">Senna tora</name>
    <dbReference type="NCBI Taxonomy" id="362788"/>
    <lineage>
        <taxon>Eukaryota</taxon>
        <taxon>Viridiplantae</taxon>
        <taxon>Streptophyta</taxon>
        <taxon>Embryophyta</taxon>
        <taxon>Tracheophyta</taxon>
        <taxon>Spermatophyta</taxon>
        <taxon>Magnoliopsida</taxon>
        <taxon>eudicotyledons</taxon>
        <taxon>Gunneridae</taxon>
        <taxon>Pentapetalae</taxon>
        <taxon>rosids</taxon>
        <taxon>fabids</taxon>
        <taxon>Fabales</taxon>
        <taxon>Fabaceae</taxon>
        <taxon>Caesalpinioideae</taxon>
        <taxon>Cassia clade</taxon>
        <taxon>Senna</taxon>
    </lineage>
</organism>